<feature type="region of interest" description="Disordered" evidence="1">
    <location>
        <begin position="133"/>
        <end position="169"/>
    </location>
</feature>
<name>A0A514K0I3_9ACTN</name>
<reference evidence="2 3" key="1">
    <citation type="submission" date="2017-07" db="EMBL/GenBank/DDBJ databases">
        <title>The Complete Genome of Streptomyces asterosporus-ZSY.</title>
        <authorList>
            <person name="Zhang S."/>
        </authorList>
    </citation>
    <scope>NUCLEOTIDE SEQUENCE [LARGE SCALE GENOMIC DNA]</scope>
    <source>
        <strain evidence="2 3">DSM 41452</strain>
    </source>
</reference>
<dbReference type="AlphaFoldDB" id="A0A514K0I3"/>
<feature type="region of interest" description="Disordered" evidence="1">
    <location>
        <begin position="191"/>
        <end position="520"/>
    </location>
</feature>
<keyword evidence="3" id="KW-1185">Reference proteome</keyword>
<gene>
    <name evidence="2" type="ORF">CD934_08410</name>
</gene>
<proteinExistence type="predicted"/>
<feature type="compositionally biased region" description="Low complexity" evidence="1">
    <location>
        <begin position="152"/>
        <end position="166"/>
    </location>
</feature>
<feature type="compositionally biased region" description="Low complexity" evidence="1">
    <location>
        <begin position="440"/>
        <end position="450"/>
    </location>
</feature>
<feature type="compositionally biased region" description="Basic and acidic residues" evidence="1">
    <location>
        <begin position="206"/>
        <end position="215"/>
    </location>
</feature>
<protein>
    <submittedName>
        <fullName evidence="2">Uncharacterized protein</fullName>
    </submittedName>
</protein>
<dbReference type="KEGG" id="sast:CD934_08410"/>
<feature type="compositionally biased region" description="Basic and acidic residues" evidence="1">
    <location>
        <begin position="485"/>
        <end position="495"/>
    </location>
</feature>
<organism evidence="2 3">
    <name type="scientific">Streptomyces calvus</name>
    <dbReference type="NCBI Taxonomy" id="67282"/>
    <lineage>
        <taxon>Bacteria</taxon>
        <taxon>Bacillati</taxon>
        <taxon>Actinomycetota</taxon>
        <taxon>Actinomycetes</taxon>
        <taxon>Kitasatosporales</taxon>
        <taxon>Streptomycetaceae</taxon>
        <taxon>Streptomyces</taxon>
    </lineage>
</organism>
<feature type="compositionally biased region" description="Low complexity" evidence="1">
    <location>
        <begin position="318"/>
        <end position="344"/>
    </location>
</feature>
<feature type="compositionally biased region" description="Polar residues" evidence="1">
    <location>
        <begin position="285"/>
        <end position="299"/>
    </location>
</feature>
<dbReference type="RefSeq" id="WP_142231686.1">
    <property type="nucleotide sequence ID" value="NZ_CP022310.1"/>
</dbReference>
<dbReference type="EMBL" id="CP022310">
    <property type="protein sequence ID" value="QDI73170.1"/>
    <property type="molecule type" value="Genomic_DNA"/>
</dbReference>
<feature type="compositionally biased region" description="Polar residues" evidence="1">
    <location>
        <begin position="248"/>
        <end position="259"/>
    </location>
</feature>
<dbReference type="Proteomes" id="UP000316215">
    <property type="component" value="Chromosome"/>
</dbReference>
<evidence type="ECO:0000313" key="2">
    <source>
        <dbReference type="EMBL" id="QDI73170.1"/>
    </source>
</evidence>
<evidence type="ECO:0000313" key="3">
    <source>
        <dbReference type="Proteomes" id="UP000316215"/>
    </source>
</evidence>
<sequence>MGEQPRRRDPKLARTDFESMTHEQLAALLDSASSEGASHLAVKLSKAASTITKIGDDLMTYTKGLEWRGEGGDAFRDWGGQTAGATLRLGEYAEVASRWMATVAQAVAEAKAALPDTSETTRAEADLADAKKSLAAAQAPDARNDPEARKLAQTAQSDAAAAQQRMEAARAEAVQQLRKLAQTYEYSAHQVNSVQPPTFSPPANHLPEREWRQPDQHVVPLPRSSPAATTFSSAGGAPQEHPGVSAPTAMSSQLNTSGGTHALGGEQPRPASMEIDSVTGVADTRSPSTHVPTPPTGTGSRPDVVHTPQPLVVPPGPAGRAGAQGSLGPQQLPQGARPPLLPGQGTPGGGRLRVPGETGIVGGRPVPPNAGRLPTGIPRGTVIGGDGQGHASRGHLPMGRSLSPGIPVSGSPTTGQNGAGGVRRLASESGGLIGNRAVQPGRTGPRPFTPGGAGLVRPPGVGDPAHGTAAGRTGGGINAPHQQVPRRDNRQEPSQRPDYLSEEEETWARRNPRAVPPVVD</sequence>
<accession>A0A514K0I3</accession>
<evidence type="ECO:0000256" key="1">
    <source>
        <dbReference type="SAM" id="MobiDB-lite"/>
    </source>
</evidence>